<evidence type="ECO:0000256" key="1">
    <source>
        <dbReference type="SAM" id="MobiDB-lite"/>
    </source>
</evidence>
<keyword evidence="3" id="KW-1185">Reference proteome</keyword>
<evidence type="ECO:0000313" key="2">
    <source>
        <dbReference type="EMBL" id="CAA7051944.1"/>
    </source>
</evidence>
<protein>
    <submittedName>
        <fullName evidence="2">Uncharacterized protein</fullName>
    </submittedName>
</protein>
<feature type="region of interest" description="Disordered" evidence="1">
    <location>
        <begin position="284"/>
        <end position="334"/>
    </location>
</feature>
<accession>A0A6D2K5A0</accession>
<reference evidence="2" key="1">
    <citation type="submission" date="2020-01" db="EMBL/GenBank/DDBJ databases">
        <authorList>
            <person name="Mishra B."/>
        </authorList>
    </citation>
    <scope>NUCLEOTIDE SEQUENCE [LARGE SCALE GENOMIC DNA]</scope>
</reference>
<dbReference type="AlphaFoldDB" id="A0A6D2K5A0"/>
<dbReference type="Proteomes" id="UP000467841">
    <property type="component" value="Unassembled WGS sequence"/>
</dbReference>
<sequence length="350" mass="38881">MYPAGGSTGMKGCTTSCINNTESVSQQKYVWIDLKVTKTQSFLTSGWFSAFTTSKCVRDGLSGKFSSGKFRRMSSSDVVGSSSFTAICLFGRIVAIVLRNDSLPHGNSKKASISDSIETYFGVGLCTWLLTQRTPSTRRMRHSLSFRSSSISVSVFRVTEISAIVVRESFPIYSRHHLSGPFETVTADTKSVDEFAQNGTSDGGKIPKLSKAGVSNSLKQLRPISQRVFHKSNRICLRIAVQPTVREVICFKQSGRKPGIFHNNIASSYNKRRTRKREVLTFHNSSNKAQASPATDKLQQTNKRHELLPTNQRKSRDSSACEKSRNQRGREFTETTELGFLGGSVFTDRK</sequence>
<evidence type="ECO:0000313" key="3">
    <source>
        <dbReference type="Proteomes" id="UP000467841"/>
    </source>
</evidence>
<organism evidence="2 3">
    <name type="scientific">Microthlaspi erraticum</name>
    <dbReference type="NCBI Taxonomy" id="1685480"/>
    <lineage>
        <taxon>Eukaryota</taxon>
        <taxon>Viridiplantae</taxon>
        <taxon>Streptophyta</taxon>
        <taxon>Embryophyta</taxon>
        <taxon>Tracheophyta</taxon>
        <taxon>Spermatophyta</taxon>
        <taxon>Magnoliopsida</taxon>
        <taxon>eudicotyledons</taxon>
        <taxon>Gunneridae</taxon>
        <taxon>Pentapetalae</taxon>
        <taxon>rosids</taxon>
        <taxon>malvids</taxon>
        <taxon>Brassicales</taxon>
        <taxon>Brassicaceae</taxon>
        <taxon>Coluteocarpeae</taxon>
        <taxon>Microthlaspi</taxon>
    </lineage>
</organism>
<proteinExistence type="predicted"/>
<dbReference type="EMBL" id="CACVBM020001495">
    <property type="protein sequence ID" value="CAA7051944.1"/>
    <property type="molecule type" value="Genomic_DNA"/>
</dbReference>
<feature type="compositionally biased region" description="Basic and acidic residues" evidence="1">
    <location>
        <begin position="314"/>
        <end position="333"/>
    </location>
</feature>
<feature type="compositionally biased region" description="Polar residues" evidence="1">
    <location>
        <begin position="284"/>
        <end position="301"/>
    </location>
</feature>
<name>A0A6D2K5A0_9BRAS</name>
<gene>
    <name evidence="2" type="ORF">MERR_LOCUS39179</name>
</gene>
<comment type="caution">
    <text evidence="2">The sequence shown here is derived from an EMBL/GenBank/DDBJ whole genome shotgun (WGS) entry which is preliminary data.</text>
</comment>